<feature type="signal peptide" evidence="1">
    <location>
        <begin position="1"/>
        <end position="21"/>
    </location>
</feature>
<reference evidence="3 4" key="1">
    <citation type="submission" date="2020-08" db="EMBL/GenBank/DDBJ databases">
        <title>Genomic Encyclopedia of Type Strains, Phase IV (KMG-IV): sequencing the most valuable type-strain genomes for metagenomic binning, comparative biology and taxonomic classification.</title>
        <authorList>
            <person name="Goeker M."/>
        </authorList>
    </citation>
    <scope>NUCLEOTIDE SEQUENCE [LARGE SCALE GENOMIC DNA]</scope>
    <source>
        <strain evidence="3 4">DSM 21458</strain>
    </source>
</reference>
<feature type="domain" description="MucB/RseB N-terminal" evidence="2">
    <location>
        <begin position="62"/>
        <end position="151"/>
    </location>
</feature>
<keyword evidence="4" id="KW-1185">Reference proteome</keyword>
<proteinExistence type="predicted"/>
<dbReference type="Pfam" id="PF03888">
    <property type="entry name" value="MucB_RseB"/>
    <property type="match status" value="1"/>
</dbReference>
<dbReference type="Gene3D" id="2.50.20.10">
    <property type="entry name" value="Lipoprotein localisation LolA/LolB/LppX"/>
    <property type="match status" value="1"/>
</dbReference>
<protein>
    <submittedName>
        <fullName evidence="3">Negative regulator of sigma E activity</fullName>
    </submittedName>
</protein>
<evidence type="ECO:0000313" key="3">
    <source>
        <dbReference type="EMBL" id="MBB6097093.1"/>
    </source>
</evidence>
<keyword evidence="1" id="KW-0732">Signal</keyword>
<comment type="caution">
    <text evidence="3">The sequence shown here is derived from an EMBL/GenBank/DDBJ whole genome shotgun (WGS) entry which is preliminary data.</text>
</comment>
<evidence type="ECO:0000313" key="4">
    <source>
        <dbReference type="Proteomes" id="UP000569951"/>
    </source>
</evidence>
<accession>A0A841HW76</accession>
<sequence>MRPRKLLLLAALLSLSLPARAETLEDLIGALRRASTRNLTGQTEISVFFPPRDEPVREARALPNLPFSPQLMRRNFDLAVTQDDTVAGRQAVRYDLTPRQGSAARWTFWVDAEYELPLAFEERAADGTLLRRATYLSLEGKPRRRAKPLPQRVFTLRGPLEGAARQALPGLQLPPGFRVVDLQRGRRAGVDTLELLLSDGLNVVPVVLTSRAVRGGPGVRARQFGGNWVWVVGNLPDHTLEAMLKNLHGPLDPQSLGTFLNRADSNP</sequence>
<dbReference type="Proteomes" id="UP000569951">
    <property type="component" value="Unassembled WGS sequence"/>
</dbReference>
<dbReference type="InterPro" id="IPR033434">
    <property type="entry name" value="MucB/RseB_N"/>
</dbReference>
<gene>
    <name evidence="3" type="ORF">HNR42_000507</name>
</gene>
<dbReference type="InterPro" id="IPR038484">
    <property type="entry name" value="MucB/RseB_C_sf"/>
</dbReference>
<evidence type="ECO:0000256" key="1">
    <source>
        <dbReference type="SAM" id="SignalP"/>
    </source>
</evidence>
<dbReference type="EMBL" id="JACHHG010000002">
    <property type="protein sequence ID" value="MBB6097093.1"/>
    <property type="molecule type" value="Genomic_DNA"/>
</dbReference>
<feature type="chain" id="PRO_5032398985" evidence="1">
    <location>
        <begin position="22"/>
        <end position="267"/>
    </location>
</feature>
<dbReference type="AlphaFoldDB" id="A0A841HW76"/>
<name>A0A841HW76_9DEIO</name>
<organism evidence="3 4">
    <name type="scientific">Deinobacterium chartae</name>
    <dbReference type="NCBI Taxonomy" id="521158"/>
    <lineage>
        <taxon>Bacteria</taxon>
        <taxon>Thermotogati</taxon>
        <taxon>Deinococcota</taxon>
        <taxon>Deinococci</taxon>
        <taxon>Deinococcales</taxon>
        <taxon>Deinococcaceae</taxon>
        <taxon>Deinobacterium</taxon>
    </lineage>
</organism>
<dbReference type="Gene3D" id="3.30.200.100">
    <property type="entry name" value="MucB/RseB, C-terminal domain"/>
    <property type="match status" value="1"/>
</dbReference>
<dbReference type="RefSeq" id="WP_183984203.1">
    <property type="nucleotide sequence ID" value="NZ_JACHHG010000002.1"/>
</dbReference>
<evidence type="ECO:0000259" key="2">
    <source>
        <dbReference type="Pfam" id="PF03888"/>
    </source>
</evidence>